<keyword evidence="1 2" id="KW-0238">DNA-binding</keyword>
<gene>
    <name evidence="4" type="ORF">TL10_18045</name>
</gene>
<keyword evidence="5" id="KW-1185">Reference proteome</keyword>
<evidence type="ECO:0000313" key="5">
    <source>
        <dbReference type="Proteomes" id="UP000032221"/>
    </source>
</evidence>
<proteinExistence type="predicted"/>
<evidence type="ECO:0000256" key="2">
    <source>
        <dbReference type="PROSITE-ProRule" id="PRU00335"/>
    </source>
</evidence>
<dbReference type="PROSITE" id="PS50977">
    <property type="entry name" value="HTH_TETR_2"/>
    <property type="match status" value="1"/>
</dbReference>
<dbReference type="SUPFAM" id="SSF46689">
    <property type="entry name" value="Homeodomain-like"/>
    <property type="match status" value="1"/>
</dbReference>
<comment type="caution">
    <text evidence="4">The sequence shown here is derived from an EMBL/GenBank/DDBJ whole genome shotgun (WGS) entry which is preliminary data.</text>
</comment>
<evidence type="ECO:0000256" key="1">
    <source>
        <dbReference type="ARBA" id="ARBA00023125"/>
    </source>
</evidence>
<sequence>MSVAPNPASVSGYEARWEQHNAERRSQILLAMIELLEESPPGADISVAAIAKRAGVAKSVIYRQTSGKEELERRVRSYLIDDFGSVLVGKLDITDGSLREILTRTIESVADWMIDHPRLNEFARSGPSFEGDETLDAVGELKLRIIERADGIIAAIQLAIGVEDSAFKLVPLAIVTMVEETLFAWVRSPAPTHTREQMIAHLADFTWYVIDGAARAIGFEVSRDEPLVAVVAALANRQASNPEL</sequence>
<feature type="domain" description="HTH tetR-type" evidence="3">
    <location>
        <begin position="22"/>
        <end position="83"/>
    </location>
</feature>
<dbReference type="AlphaFoldDB" id="A0A0D1JSU2"/>
<name>A0A0D1JSU2_9MYCO</name>
<dbReference type="RefSeq" id="WP_043397627.1">
    <property type="nucleotide sequence ID" value="NZ_JXST01000025.1"/>
</dbReference>
<dbReference type="InterPro" id="IPR001647">
    <property type="entry name" value="HTH_TetR"/>
</dbReference>
<organism evidence="4 5">
    <name type="scientific">Mycolicibacterium llatzerense</name>
    <dbReference type="NCBI Taxonomy" id="280871"/>
    <lineage>
        <taxon>Bacteria</taxon>
        <taxon>Bacillati</taxon>
        <taxon>Actinomycetota</taxon>
        <taxon>Actinomycetes</taxon>
        <taxon>Mycobacteriales</taxon>
        <taxon>Mycobacteriaceae</taxon>
        <taxon>Mycolicibacterium</taxon>
    </lineage>
</organism>
<dbReference type="GO" id="GO:0000976">
    <property type="term" value="F:transcription cis-regulatory region binding"/>
    <property type="evidence" value="ECO:0007669"/>
    <property type="project" value="TreeGrafter"/>
</dbReference>
<protein>
    <submittedName>
        <fullName evidence="4">TetR family transcriptional regulator</fullName>
    </submittedName>
</protein>
<feature type="DNA-binding region" description="H-T-H motif" evidence="2">
    <location>
        <begin position="46"/>
        <end position="65"/>
    </location>
</feature>
<dbReference type="PANTHER" id="PTHR30055:SF160">
    <property type="entry name" value="TRANSCRIPTIONAL REGULATORY PROTEIN (PROBABLY ASNC-FAMILY)-RELATED"/>
    <property type="match status" value="1"/>
</dbReference>
<dbReference type="PANTHER" id="PTHR30055">
    <property type="entry name" value="HTH-TYPE TRANSCRIPTIONAL REGULATOR RUTR"/>
    <property type="match status" value="1"/>
</dbReference>
<accession>A0A0D1JSU2</accession>
<dbReference type="Pfam" id="PF00440">
    <property type="entry name" value="TetR_N"/>
    <property type="match status" value="1"/>
</dbReference>
<evidence type="ECO:0000313" key="4">
    <source>
        <dbReference type="EMBL" id="KIU15594.1"/>
    </source>
</evidence>
<dbReference type="Gene3D" id="1.10.357.10">
    <property type="entry name" value="Tetracycline Repressor, domain 2"/>
    <property type="match status" value="1"/>
</dbReference>
<dbReference type="STRING" id="280871.TL10_18045"/>
<dbReference type="InterPro" id="IPR050109">
    <property type="entry name" value="HTH-type_TetR-like_transc_reg"/>
</dbReference>
<dbReference type="GO" id="GO:0003700">
    <property type="term" value="F:DNA-binding transcription factor activity"/>
    <property type="evidence" value="ECO:0007669"/>
    <property type="project" value="TreeGrafter"/>
</dbReference>
<evidence type="ECO:0000259" key="3">
    <source>
        <dbReference type="PROSITE" id="PS50977"/>
    </source>
</evidence>
<dbReference type="Proteomes" id="UP000032221">
    <property type="component" value="Unassembled WGS sequence"/>
</dbReference>
<reference evidence="4 5" key="1">
    <citation type="submission" date="2015-01" db="EMBL/GenBank/DDBJ databases">
        <title>Genome sequence of Mycobacterium llatzerense and Mycobacterium immunogenum recovered from brain abscess.</title>
        <authorList>
            <person name="Greninger A.L."/>
            <person name="Langelier C."/>
            <person name="Cunningham G."/>
            <person name="Chiu C.Y."/>
            <person name="Miller S."/>
        </authorList>
    </citation>
    <scope>NUCLEOTIDE SEQUENCE [LARGE SCALE GENOMIC DNA]</scope>
    <source>
        <strain evidence="4 5">CLUC14</strain>
    </source>
</reference>
<dbReference type="InterPro" id="IPR009057">
    <property type="entry name" value="Homeodomain-like_sf"/>
</dbReference>
<dbReference type="EMBL" id="JXST01000025">
    <property type="protein sequence ID" value="KIU15594.1"/>
    <property type="molecule type" value="Genomic_DNA"/>
</dbReference>
<dbReference type="PATRIC" id="fig|280871.6.peg.3733"/>